<proteinExistence type="predicted"/>
<dbReference type="RefSeq" id="WP_167940293.1">
    <property type="nucleotide sequence ID" value="NZ_JAATJA010000001.1"/>
</dbReference>
<evidence type="ECO:0000259" key="1">
    <source>
        <dbReference type="Pfam" id="PF18899"/>
    </source>
</evidence>
<feature type="domain" description="DUF5655" evidence="1">
    <location>
        <begin position="197"/>
        <end position="307"/>
    </location>
</feature>
<sequence>MSDIKLFQVSDQTATALEARSVDIEKRLQTIIERNMVTFLGIFFLATEYSTGLKTRGRIDSLGIDENGCPVIIEYKRSMNENVINQGLFYLDWLMDHKAEFELLVHRNLSKDKAEGIEWSSPRLICIARDFTRYDEHAVEQINRNIELIRYRHYHEGFLLLEMVNATTASPSEYISTGKSHDEASSGKKHIYKHVTQILEESTPELQALYSALESYLLSIGDDIQSRTLKFYFAFTRIKNFACVELRPQKKCLLVYVNLVPEAHPEQPGFLRDVSKIGHFGTGSMEITIRNEEDIAHAKPLLLQSYEAS</sequence>
<evidence type="ECO:0000313" key="3">
    <source>
        <dbReference type="Proteomes" id="UP000580856"/>
    </source>
</evidence>
<name>A0A846QJH4_9BACT</name>
<organism evidence="2 3">
    <name type="scientific">Desulfobaculum xiamenense</name>
    <dbReference type="NCBI Taxonomy" id="995050"/>
    <lineage>
        <taxon>Bacteria</taxon>
        <taxon>Pseudomonadati</taxon>
        <taxon>Thermodesulfobacteriota</taxon>
        <taxon>Desulfovibrionia</taxon>
        <taxon>Desulfovibrionales</taxon>
        <taxon>Desulfovibrionaceae</taxon>
        <taxon>Desulfobaculum</taxon>
    </lineage>
</organism>
<dbReference type="Proteomes" id="UP000580856">
    <property type="component" value="Unassembled WGS sequence"/>
</dbReference>
<keyword evidence="3" id="KW-1185">Reference proteome</keyword>
<protein>
    <submittedName>
        <fullName evidence="2">Putative transport protein</fullName>
    </submittedName>
</protein>
<dbReference type="EMBL" id="JAATJA010000001">
    <property type="protein sequence ID" value="NJB67220.1"/>
    <property type="molecule type" value="Genomic_DNA"/>
</dbReference>
<dbReference type="InterPro" id="IPR011856">
    <property type="entry name" value="tRNA_endonuc-like_dom_sf"/>
</dbReference>
<accession>A0A846QJH4</accession>
<evidence type="ECO:0000313" key="2">
    <source>
        <dbReference type="EMBL" id="NJB67220.1"/>
    </source>
</evidence>
<comment type="caution">
    <text evidence="2">The sequence shown here is derived from an EMBL/GenBank/DDBJ whole genome shotgun (WGS) entry which is preliminary data.</text>
</comment>
<dbReference type="Gene3D" id="3.40.1350.10">
    <property type="match status" value="1"/>
</dbReference>
<dbReference type="InterPro" id="IPR043714">
    <property type="entry name" value="DUF5655"/>
</dbReference>
<dbReference type="GO" id="GO:0003676">
    <property type="term" value="F:nucleic acid binding"/>
    <property type="evidence" value="ECO:0007669"/>
    <property type="project" value="InterPro"/>
</dbReference>
<reference evidence="2 3" key="1">
    <citation type="submission" date="2020-03" db="EMBL/GenBank/DDBJ databases">
        <title>Genomic Encyclopedia of Type Strains, Phase IV (KMG-IV): sequencing the most valuable type-strain genomes for metagenomic binning, comparative biology and taxonomic classification.</title>
        <authorList>
            <person name="Goeker M."/>
        </authorList>
    </citation>
    <scope>NUCLEOTIDE SEQUENCE [LARGE SCALE GENOMIC DNA]</scope>
    <source>
        <strain evidence="2 3">DSM 24233</strain>
    </source>
</reference>
<gene>
    <name evidence="2" type="ORF">GGQ74_000860</name>
</gene>
<dbReference type="AlphaFoldDB" id="A0A846QJH4"/>
<dbReference type="Pfam" id="PF18899">
    <property type="entry name" value="DUF5655"/>
    <property type="match status" value="1"/>
</dbReference>